<organism evidence="1 2">
    <name type="scientific">Enterococcus faecium</name>
    <name type="common">Streptococcus faecium</name>
    <dbReference type="NCBI Taxonomy" id="1352"/>
    <lineage>
        <taxon>Bacteria</taxon>
        <taxon>Bacillati</taxon>
        <taxon>Bacillota</taxon>
        <taxon>Bacilli</taxon>
        <taxon>Lactobacillales</taxon>
        <taxon>Enterococcaceae</taxon>
        <taxon>Enterococcus</taxon>
    </lineage>
</organism>
<sequence length="81" mass="9450">MIKKLIQFSMDLYDIESGATVSVESDHLIINFGGKRQIILWVVDDVLFPEIVHDFEESKAVEFEIVKKVMELIEKYEEDSE</sequence>
<accession>A0A132P4G1</accession>
<dbReference type="AlphaFoldDB" id="A0A132P4G1"/>
<comment type="caution">
    <text evidence="1">The sequence shown here is derived from an EMBL/GenBank/DDBJ whole genome shotgun (WGS) entry which is preliminary data.</text>
</comment>
<name>A0A132P4G1_ENTFC</name>
<evidence type="ECO:0000313" key="1">
    <source>
        <dbReference type="EMBL" id="KWX17206.1"/>
    </source>
</evidence>
<gene>
    <name evidence="1" type="ORF">AWT83_01280</name>
</gene>
<dbReference type="EMBL" id="LRHK01000001">
    <property type="protein sequence ID" value="KWX17206.1"/>
    <property type="molecule type" value="Genomic_DNA"/>
</dbReference>
<dbReference type="Proteomes" id="UP000070452">
    <property type="component" value="Unassembled WGS sequence"/>
</dbReference>
<protein>
    <submittedName>
        <fullName evidence="1">Uncharacterized protein</fullName>
    </submittedName>
</protein>
<proteinExistence type="predicted"/>
<reference evidence="1 2" key="1">
    <citation type="submission" date="2016-01" db="EMBL/GenBank/DDBJ databases">
        <title>Molecular Mechanisms for transfer of large genomic segments between Enterococcus faecium strains.</title>
        <authorList>
            <person name="Garcia-Solache M.A."/>
            <person name="Lebreton F."/>
            <person name="Mclaughlin R.E."/>
            <person name="Whiteaker J.D."/>
            <person name="Gilmore M.S."/>
            <person name="Rice L.B."/>
        </authorList>
    </citation>
    <scope>NUCLEOTIDE SEQUENCE [LARGE SCALE GENOMIC DNA]</scope>
    <source>
        <strain evidence="1 2">D344RRF x C68</strain>
    </source>
</reference>
<evidence type="ECO:0000313" key="2">
    <source>
        <dbReference type="Proteomes" id="UP000070452"/>
    </source>
</evidence>
<dbReference type="RefSeq" id="WP_002319842.1">
    <property type="nucleotide sequence ID" value="NZ_CAXTDY010000003.1"/>
</dbReference>